<dbReference type="Gene3D" id="2.130.10.10">
    <property type="entry name" value="YVTN repeat-like/Quinoprotein amine dehydrogenase"/>
    <property type="match status" value="1"/>
</dbReference>
<dbReference type="InterPro" id="IPR032876">
    <property type="entry name" value="J_dom"/>
</dbReference>
<evidence type="ECO:0000259" key="3">
    <source>
        <dbReference type="Pfam" id="PF23666"/>
    </source>
</evidence>
<keyword evidence="5" id="KW-1185">Reference proteome</keyword>
<reference evidence="4 5" key="1">
    <citation type="journal article" date="2004" name="Appl. Environ. Microbiol.">
        <title>Mineralization of individual congeners of linear alkylbenzenesulfonate by defined pairs of heterotrophic bacteria.</title>
        <authorList>
            <person name="Schleheck D."/>
            <person name="Knepper T.P."/>
            <person name="Fischer K."/>
            <person name="Cook A.M."/>
        </authorList>
    </citation>
    <scope>NUCLEOTIDE SEQUENCE [LARGE SCALE GENOMIC DNA]</scope>
    <source>
        <strain evidence="5">DSM 14801 / SPH-1</strain>
    </source>
</reference>
<dbReference type="Pfam" id="PF23666">
    <property type="entry name" value="Rcc01698_C"/>
    <property type="match status" value="1"/>
</dbReference>
<feature type="region of interest" description="Disordered" evidence="1">
    <location>
        <begin position="811"/>
        <end position="838"/>
    </location>
</feature>
<dbReference type="Proteomes" id="UP000000784">
    <property type="component" value="Chromosome"/>
</dbReference>
<feature type="domain" description="Tip attachment protein J" evidence="2">
    <location>
        <begin position="318"/>
        <end position="476"/>
    </location>
</feature>
<dbReference type="SUPFAM" id="SSF63825">
    <property type="entry name" value="YWTD domain"/>
    <property type="match status" value="1"/>
</dbReference>
<evidence type="ECO:0000259" key="2">
    <source>
        <dbReference type="Pfam" id="PF13550"/>
    </source>
</evidence>
<dbReference type="InterPro" id="IPR056490">
    <property type="entry name" value="Rcc01698_C"/>
</dbReference>
<dbReference type="STRING" id="398578.Daci_1647"/>
<dbReference type="Pfam" id="PF13550">
    <property type="entry name" value="Phage-tail_3"/>
    <property type="match status" value="1"/>
</dbReference>
<protein>
    <submittedName>
        <fullName evidence="4">Uncharacterized protein</fullName>
    </submittedName>
</protein>
<proteinExistence type="predicted"/>
<evidence type="ECO:0000313" key="4">
    <source>
        <dbReference type="EMBL" id="ABX34290.1"/>
    </source>
</evidence>
<accession>A9BYF1</accession>
<evidence type="ECO:0000256" key="1">
    <source>
        <dbReference type="SAM" id="MobiDB-lite"/>
    </source>
</evidence>
<sequence length="1124" mass="120613">MAKKDGKIVYDARDPEFQDDNDKFLAGCRIYKGDEQQLPDPDLEAIHGAGEVPAYRGSSYIVFIDDDVTDRRGSIPQYEFVVGRAEANRLGNPGDPIPSEGRYVVQGTTGGGDLASARLPGSSMDTSVNNTYFIGWYVEPTFGQPAVNATFYIEINGLEVYNFSGDASADNRLYHCIQFRHQNRSDICVVGMRCTPPSGGQFHLTWQAIDSTKIYTPANSADVVLSGDPLYGLFLDEDEKLFTMHMDIPQYPPEWSWGANVLTEEAVEAGGTTVKISPVPLHEIVTSISERCNVGPENYDTSELVDMVDGFVMASAGYSGADAINSLRAPYFFDCPEYGGKIWYHKRGKASVAEITMADMVEEPDDSERQAQIEYPRKLHLTFQSAAVNYQTAQATSERVSPDVRVTGESAMQVAVVMTSELAAQKAAMLHKVSWSEAEGEVKFSLPDSWLRLVPGDCVVLKPRDTARRVRIDGIEMSAGVMQITGHVDRRSAYASTVGYVPLPEPTKPPSSVVGDTVLAVLDVPLLRDDDDALYYYAAVTGDRSAWRGAQVQRSLDGGASYVDALGISFPATMGRLRAELPSASPWYTDSTNVIDVDLIRDGDSLDSVTAAQFLQRAGAVALQLADGSWEVAQYRDAEHVSGLRYRLSTLHRGQLNTVPGAHAAGAMLVLLDDVSRISAQSAWLSRVLTHRAPSFGGAVETATPQSMTYAGRAQREWPVASLRIAATGGPVGGSIVASWAPRHRLGTDILPVASQYFRGFRVYATDAGGLSMTADVTAQTHTLQLGGMTWPIRVHVAALNAITGAGPWRWVSTDGTSGEGDGPPEEDPGGETPVGDGTFQRGIAMYGSARAGAYGQLMGGDLFAAQNSGASWQLFKLRADTLEVIRAAYAGPFLFTVINDGASLYGGSDGLVRKWDADLNETAQAQVGFTGDAQGLALCGGSLWVSVPYEPAVKKLNPSTLAVQATVSGIRINSLVTDGSYLYGASRADNCIYKLDGSTGALVATFPTAGYPADLVVHGGKLWVICLHDLPVRLYKHDAGTGAKEAFELEVTSTPGRLAITGDVLGVGGRVSFAVNTLTDSVIGSFSIPLDNPNQVQPPTASLITPTRFVAGGFDWTAYYDLI</sequence>
<dbReference type="EMBL" id="CP000884">
    <property type="protein sequence ID" value="ABX34290.1"/>
    <property type="molecule type" value="Genomic_DNA"/>
</dbReference>
<dbReference type="eggNOG" id="COG3391">
    <property type="taxonomic scope" value="Bacteria"/>
</dbReference>
<gene>
    <name evidence="4" type="ordered locus">Daci_1647</name>
</gene>
<name>A9BYF1_DELAS</name>
<reference evidence="5" key="2">
    <citation type="submission" date="2007-11" db="EMBL/GenBank/DDBJ databases">
        <title>Complete sequence of Delftia acidovorans DSM 14801 / SPH-1.</title>
        <authorList>
            <person name="Copeland A."/>
            <person name="Lucas S."/>
            <person name="Lapidus A."/>
            <person name="Barry K."/>
            <person name="Glavina del Rio T."/>
            <person name="Dalin E."/>
            <person name="Tice H."/>
            <person name="Pitluck S."/>
            <person name="Lowry S."/>
            <person name="Clum A."/>
            <person name="Schmutz J."/>
            <person name="Larimer F."/>
            <person name="Land M."/>
            <person name="Hauser L."/>
            <person name="Kyrpides N."/>
            <person name="Kim E."/>
            <person name="Schleheck D."/>
            <person name="Richardson P."/>
        </authorList>
    </citation>
    <scope>NUCLEOTIDE SEQUENCE [LARGE SCALE GENOMIC DNA]</scope>
    <source>
        <strain evidence="5">DSM 14801 / SPH-1</strain>
    </source>
</reference>
<feature type="domain" description="Rcc01698-like C-terminal" evidence="3">
    <location>
        <begin position="572"/>
        <end position="670"/>
    </location>
</feature>
<dbReference type="AlphaFoldDB" id="A9BYF1"/>
<dbReference type="HOGENOM" id="CLU_279885_0_0_4"/>
<dbReference type="KEGG" id="dac:Daci_1647"/>
<dbReference type="InterPro" id="IPR015943">
    <property type="entry name" value="WD40/YVTN_repeat-like_dom_sf"/>
</dbReference>
<evidence type="ECO:0000313" key="5">
    <source>
        <dbReference type="Proteomes" id="UP000000784"/>
    </source>
</evidence>
<organism evidence="4 5">
    <name type="scientific">Delftia acidovorans (strain DSM 14801 / SPH-1)</name>
    <dbReference type="NCBI Taxonomy" id="398578"/>
    <lineage>
        <taxon>Bacteria</taxon>
        <taxon>Pseudomonadati</taxon>
        <taxon>Pseudomonadota</taxon>
        <taxon>Betaproteobacteria</taxon>
        <taxon>Burkholderiales</taxon>
        <taxon>Comamonadaceae</taxon>
        <taxon>Delftia</taxon>
    </lineage>
</organism>